<evidence type="ECO:0000256" key="2">
    <source>
        <dbReference type="ARBA" id="ARBA00012438"/>
    </source>
</evidence>
<dbReference type="PROSITE" id="PS50109">
    <property type="entry name" value="HIS_KIN"/>
    <property type="match status" value="1"/>
</dbReference>
<dbReference type="PANTHER" id="PTHR43065:SF10">
    <property type="entry name" value="PEROXIDE STRESS-ACTIVATED HISTIDINE KINASE MAK3"/>
    <property type="match status" value="1"/>
</dbReference>
<keyword evidence="8" id="KW-0902">Two-component regulatory system</keyword>
<accession>A0A2N3IG82</accession>
<feature type="domain" description="Histidine kinase" evidence="10">
    <location>
        <begin position="185"/>
        <end position="388"/>
    </location>
</feature>
<feature type="transmembrane region" description="Helical" evidence="9">
    <location>
        <begin position="12"/>
        <end position="29"/>
    </location>
</feature>
<evidence type="ECO:0000256" key="5">
    <source>
        <dbReference type="ARBA" id="ARBA00022741"/>
    </source>
</evidence>
<keyword evidence="6 11" id="KW-0418">Kinase</keyword>
<dbReference type="Proteomes" id="UP000233387">
    <property type="component" value="Unassembled WGS sequence"/>
</dbReference>
<comment type="caution">
    <text evidence="11">The sequence shown here is derived from an EMBL/GenBank/DDBJ whole genome shotgun (WGS) entry which is preliminary data.</text>
</comment>
<evidence type="ECO:0000256" key="3">
    <source>
        <dbReference type="ARBA" id="ARBA00022553"/>
    </source>
</evidence>
<dbReference type="EMBL" id="NKXO01000020">
    <property type="protein sequence ID" value="PKQ69268.1"/>
    <property type="molecule type" value="Genomic_DNA"/>
</dbReference>
<dbReference type="GO" id="GO:0004673">
    <property type="term" value="F:protein histidine kinase activity"/>
    <property type="evidence" value="ECO:0007669"/>
    <property type="project" value="UniProtKB-EC"/>
</dbReference>
<keyword evidence="5" id="KW-0547">Nucleotide-binding</keyword>
<keyword evidence="12" id="KW-1185">Reference proteome</keyword>
<keyword evidence="9" id="KW-0812">Transmembrane</keyword>
<comment type="catalytic activity">
    <reaction evidence="1">
        <text>ATP + protein L-histidine = ADP + protein N-phospho-L-histidine.</text>
        <dbReference type="EC" id="2.7.13.3"/>
    </reaction>
</comment>
<dbReference type="SMART" id="SM00387">
    <property type="entry name" value="HATPase_c"/>
    <property type="match status" value="1"/>
</dbReference>
<keyword evidence="7" id="KW-0067">ATP-binding</keyword>
<dbReference type="EC" id="2.7.13.3" evidence="2"/>
<dbReference type="SUPFAM" id="SSF55874">
    <property type="entry name" value="ATPase domain of HSP90 chaperone/DNA topoisomerase II/histidine kinase"/>
    <property type="match status" value="1"/>
</dbReference>
<dbReference type="RefSeq" id="WP_101358692.1">
    <property type="nucleotide sequence ID" value="NZ_NKXO01000020.1"/>
</dbReference>
<evidence type="ECO:0000256" key="7">
    <source>
        <dbReference type="ARBA" id="ARBA00022840"/>
    </source>
</evidence>
<dbReference type="PRINTS" id="PR00344">
    <property type="entry name" value="BCTRLSENSOR"/>
</dbReference>
<evidence type="ECO:0000313" key="11">
    <source>
        <dbReference type="EMBL" id="PKQ69268.1"/>
    </source>
</evidence>
<keyword evidence="3" id="KW-0597">Phosphoprotein</keyword>
<sequence length="388" mass="45458">MNLYQNRFRFKVAIIVVAFLIGFVSLYYTNTLVSQLIQREKAQITLFSKALRYLWDRENEESMKFILEEIIKANTSVPTIATDENENIITERNLNTKGMSEEAKQLYLEKELARMKEEFPPIKINIGKDRYHLIYYRSSDLIYQLKYYPYIQLTVIAIFGLLAYLAFSYSRRAEQNRVWVGLAKETAHQLGTPISSLLAWVEYLKTNAMTEEILDEINKDVRRLEIIAARFSNIGSQTALLQEDIAKIIEEMLAYLRPRISTKIQLEYHNFLPYNFSVRLNRYLFEWVLENLIKNSVDAIQAEGKIVVETRLSSKDKLLYIDISDNGKGIPPRKIKRVFDPGYTTKKRGWGLGLTLAKRIIEEYHKGKIFVKYSELDKGTKFRIILKR</sequence>
<gene>
    <name evidence="11" type="ORF">Rain11_1421</name>
</gene>
<evidence type="ECO:0000256" key="1">
    <source>
        <dbReference type="ARBA" id="ARBA00000085"/>
    </source>
</evidence>
<proteinExistence type="predicted"/>
<reference evidence="11 12" key="1">
    <citation type="submission" date="2017-06" db="EMBL/GenBank/DDBJ databases">
        <title>Raineya orbicola gen. nov., sp. nov. a slightly thermophilic bacterium of the phylum Bacteroidetes and the description of Raineyaceae fam. nov.</title>
        <authorList>
            <person name="Albuquerque L."/>
            <person name="Polonia A.R.M."/>
            <person name="Barroso C."/>
            <person name="Froufe H.J.C."/>
            <person name="Lage O."/>
            <person name="Lobo-Da-Cunha A."/>
            <person name="Egas C."/>
            <person name="Da Costa M.S."/>
        </authorList>
    </citation>
    <scope>NUCLEOTIDE SEQUENCE [LARGE SCALE GENOMIC DNA]</scope>
    <source>
        <strain evidence="11 12">SPSPC-11</strain>
    </source>
</reference>
<keyword evidence="9" id="KW-1133">Transmembrane helix</keyword>
<dbReference type="InterPro" id="IPR003594">
    <property type="entry name" value="HATPase_dom"/>
</dbReference>
<evidence type="ECO:0000256" key="9">
    <source>
        <dbReference type="SAM" id="Phobius"/>
    </source>
</evidence>
<feature type="transmembrane region" description="Helical" evidence="9">
    <location>
        <begin position="147"/>
        <end position="167"/>
    </location>
</feature>
<evidence type="ECO:0000313" key="12">
    <source>
        <dbReference type="Proteomes" id="UP000233387"/>
    </source>
</evidence>
<dbReference type="AlphaFoldDB" id="A0A2N3IG82"/>
<dbReference type="PANTHER" id="PTHR43065">
    <property type="entry name" value="SENSOR HISTIDINE KINASE"/>
    <property type="match status" value="1"/>
</dbReference>
<dbReference type="OrthoDB" id="1931120at2"/>
<dbReference type="InterPro" id="IPR036890">
    <property type="entry name" value="HATPase_C_sf"/>
</dbReference>
<keyword evidence="4" id="KW-0808">Transferase</keyword>
<protein>
    <recommendedName>
        <fullName evidence="2">histidine kinase</fullName>
        <ecNumber evidence="2">2.7.13.3</ecNumber>
    </recommendedName>
</protein>
<dbReference type="InterPro" id="IPR005467">
    <property type="entry name" value="His_kinase_dom"/>
</dbReference>
<dbReference type="Gene3D" id="3.30.565.10">
    <property type="entry name" value="Histidine kinase-like ATPase, C-terminal domain"/>
    <property type="match status" value="1"/>
</dbReference>
<evidence type="ECO:0000256" key="8">
    <source>
        <dbReference type="ARBA" id="ARBA00023012"/>
    </source>
</evidence>
<evidence type="ECO:0000256" key="6">
    <source>
        <dbReference type="ARBA" id="ARBA00022777"/>
    </source>
</evidence>
<dbReference type="GO" id="GO:0005524">
    <property type="term" value="F:ATP binding"/>
    <property type="evidence" value="ECO:0007669"/>
    <property type="project" value="UniProtKB-KW"/>
</dbReference>
<dbReference type="InterPro" id="IPR004358">
    <property type="entry name" value="Sig_transdc_His_kin-like_C"/>
</dbReference>
<dbReference type="GO" id="GO:0000160">
    <property type="term" value="P:phosphorelay signal transduction system"/>
    <property type="evidence" value="ECO:0007669"/>
    <property type="project" value="UniProtKB-KW"/>
</dbReference>
<organism evidence="11 12">
    <name type="scientific">Raineya orbicola</name>
    <dbReference type="NCBI Taxonomy" id="2016530"/>
    <lineage>
        <taxon>Bacteria</taxon>
        <taxon>Pseudomonadati</taxon>
        <taxon>Bacteroidota</taxon>
        <taxon>Cytophagia</taxon>
        <taxon>Cytophagales</taxon>
        <taxon>Raineyaceae</taxon>
        <taxon>Raineya</taxon>
    </lineage>
</organism>
<dbReference type="Pfam" id="PF02518">
    <property type="entry name" value="HATPase_c"/>
    <property type="match status" value="1"/>
</dbReference>
<evidence type="ECO:0000259" key="10">
    <source>
        <dbReference type="PROSITE" id="PS50109"/>
    </source>
</evidence>
<name>A0A2N3IG82_9BACT</name>
<evidence type="ECO:0000256" key="4">
    <source>
        <dbReference type="ARBA" id="ARBA00022679"/>
    </source>
</evidence>
<keyword evidence="9" id="KW-0472">Membrane</keyword>